<gene>
    <name evidence="1" type="ORF">PEVE_00008918</name>
</gene>
<proteinExistence type="predicted"/>
<evidence type="ECO:0000313" key="2">
    <source>
        <dbReference type="Proteomes" id="UP001159427"/>
    </source>
</evidence>
<name>A0ABN8R1N7_9CNID</name>
<evidence type="ECO:0000313" key="1">
    <source>
        <dbReference type="EMBL" id="CAH3173237.1"/>
    </source>
</evidence>
<comment type="caution">
    <text evidence="1">The sequence shown here is derived from an EMBL/GenBank/DDBJ whole genome shotgun (WGS) entry which is preliminary data.</text>
</comment>
<sequence length="105" mass="11906">MRFTFRLAFRRSFSSSYDCDPYIISSGSLLGSGDSWRAACVNYPSYSSQCNSVTIGSTGFRCTDYSTSEDWSMGENNFTHTFSSIHDEWIVRQVFALLEPINPIK</sequence>
<keyword evidence="2" id="KW-1185">Reference proteome</keyword>
<dbReference type="EMBL" id="CALNXI010001608">
    <property type="protein sequence ID" value="CAH3173237.1"/>
    <property type="molecule type" value="Genomic_DNA"/>
</dbReference>
<protein>
    <submittedName>
        <fullName evidence="1">Uncharacterized protein</fullName>
    </submittedName>
</protein>
<accession>A0ABN8R1N7</accession>
<dbReference type="Proteomes" id="UP001159427">
    <property type="component" value="Unassembled WGS sequence"/>
</dbReference>
<organism evidence="1 2">
    <name type="scientific">Porites evermanni</name>
    <dbReference type="NCBI Taxonomy" id="104178"/>
    <lineage>
        <taxon>Eukaryota</taxon>
        <taxon>Metazoa</taxon>
        <taxon>Cnidaria</taxon>
        <taxon>Anthozoa</taxon>
        <taxon>Hexacorallia</taxon>
        <taxon>Scleractinia</taxon>
        <taxon>Fungiina</taxon>
        <taxon>Poritidae</taxon>
        <taxon>Porites</taxon>
    </lineage>
</organism>
<reference evidence="1 2" key="1">
    <citation type="submission" date="2022-05" db="EMBL/GenBank/DDBJ databases">
        <authorList>
            <consortium name="Genoscope - CEA"/>
            <person name="William W."/>
        </authorList>
    </citation>
    <scope>NUCLEOTIDE SEQUENCE [LARGE SCALE GENOMIC DNA]</scope>
</reference>